<dbReference type="EMBL" id="JAULSW010000008">
    <property type="protein sequence ID" value="KAK3372705.1"/>
    <property type="molecule type" value="Genomic_DNA"/>
</dbReference>
<protein>
    <submittedName>
        <fullName evidence="2">Uncharacterized protein</fullName>
    </submittedName>
</protein>
<dbReference type="AlphaFoldDB" id="A0AAE0N752"/>
<evidence type="ECO:0000313" key="2">
    <source>
        <dbReference type="EMBL" id="KAK3372705.1"/>
    </source>
</evidence>
<keyword evidence="3" id="KW-1185">Reference proteome</keyword>
<feature type="chain" id="PRO_5041972299" evidence="1">
    <location>
        <begin position="19"/>
        <end position="214"/>
    </location>
</feature>
<proteinExistence type="predicted"/>
<dbReference type="Proteomes" id="UP001285441">
    <property type="component" value="Unassembled WGS sequence"/>
</dbReference>
<gene>
    <name evidence="2" type="ORF">B0H63DRAFT_485497</name>
</gene>
<keyword evidence="1" id="KW-0732">Signal</keyword>
<reference evidence="2" key="1">
    <citation type="journal article" date="2023" name="Mol. Phylogenet. Evol.">
        <title>Genome-scale phylogeny and comparative genomics of the fungal order Sordariales.</title>
        <authorList>
            <person name="Hensen N."/>
            <person name="Bonometti L."/>
            <person name="Westerberg I."/>
            <person name="Brannstrom I.O."/>
            <person name="Guillou S."/>
            <person name="Cros-Aarteil S."/>
            <person name="Calhoun S."/>
            <person name="Haridas S."/>
            <person name="Kuo A."/>
            <person name="Mondo S."/>
            <person name="Pangilinan J."/>
            <person name="Riley R."/>
            <person name="LaButti K."/>
            <person name="Andreopoulos B."/>
            <person name="Lipzen A."/>
            <person name="Chen C."/>
            <person name="Yan M."/>
            <person name="Daum C."/>
            <person name="Ng V."/>
            <person name="Clum A."/>
            <person name="Steindorff A."/>
            <person name="Ohm R.A."/>
            <person name="Martin F."/>
            <person name="Silar P."/>
            <person name="Natvig D.O."/>
            <person name="Lalanne C."/>
            <person name="Gautier V."/>
            <person name="Ament-Velasquez S.L."/>
            <person name="Kruys A."/>
            <person name="Hutchinson M.I."/>
            <person name="Powell A.J."/>
            <person name="Barry K."/>
            <person name="Miller A.N."/>
            <person name="Grigoriev I.V."/>
            <person name="Debuchy R."/>
            <person name="Gladieux P."/>
            <person name="Hiltunen Thoren M."/>
            <person name="Johannesson H."/>
        </authorList>
    </citation>
    <scope>NUCLEOTIDE SEQUENCE</scope>
    <source>
        <strain evidence="2">CBS 232.78</strain>
    </source>
</reference>
<feature type="signal peptide" evidence="1">
    <location>
        <begin position="1"/>
        <end position="18"/>
    </location>
</feature>
<sequence length="214" mass="22888">MKFQLLTTISTLLALGAAIPAPQGPHNLIPDTDDFPTDTDTLVARAPEPLVTVPTAASNYNFTSDFNYPLDALLSEIDAIPDSVLEAGDEALHKYLVSHGLRAPDAKLRRDTPEADFSSLEGVFERAELVARVSIWKIAKCVAAIVQLLATTAVPAAKLLRIKKYLKALGGTKQAVQLLLKATTRAEKLKVGGEALVNLAAELLGISSVKNNCF</sequence>
<organism evidence="2 3">
    <name type="scientific">Podospora didyma</name>
    <dbReference type="NCBI Taxonomy" id="330526"/>
    <lineage>
        <taxon>Eukaryota</taxon>
        <taxon>Fungi</taxon>
        <taxon>Dikarya</taxon>
        <taxon>Ascomycota</taxon>
        <taxon>Pezizomycotina</taxon>
        <taxon>Sordariomycetes</taxon>
        <taxon>Sordariomycetidae</taxon>
        <taxon>Sordariales</taxon>
        <taxon>Podosporaceae</taxon>
        <taxon>Podospora</taxon>
    </lineage>
</organism>
<name>A0AAE0N752_9PEZI</name>
<accession>A0AAE0N752</accession>
<reference evidence="2" key="2">
    <citation type="submission" date="2023-06" db="EMBL/GenBank/DDBJ databases">
        <authorList>
            <consortium name="Lawrence Berkeley National Laboratory"/>
            <person name="Haridas S."/>
            <person name="Hensen N."/>
            <person name="Bonometti L."/>
            <person name="Westerberg I."/>
            <person name="Brannstrom I.O."/>
            <person name="Guillou S."/>
            <person name="Cros-Aarteil S."/>
            <person name="Calhoun S."/>
            <person name="Kuo A."/>
            <person name="Mondo S."/>
            <person name="Pangilinan J."/>
            <person name="Riley R."/>
            <person name="LaButti K."/>
            <person name="Andreopoulos B."/>
            <person name="Lipzen A."/>
            <person name="Chen C."/>
            <person name="Yanf M."/>
            <person name="Daum C."/>
            <person name="Ng V."/>
            <person name="Clum A."/>
            <person name="Steindorff A."/>
            <person name="Ohm R."/>
            <person name="Martin F."/>
            <person name="Silar P."/>
            <person name="Natvig D."/>
            <person name="Lalanne C."/>
            <person name="Gautier V."/>
            <person name="Ament-velasquez S.L."/>
            <person name="Kruys A."/>
            <person name="Hutchinson M.I."/>
            <person name="Powell A.J."/>
            <person name="Barry K."/>
            <person name="Miller A.N."/>
            <person name="Grigoriev I.V."/>
            <person name="Debuchy R."/>
            <person name="Gladieux P."/>
            <person name="Thoren M.H."/>
            <person name="Johannesson H."/>
        </authorList>
    </citation>
    <scope>NUCLEOTIDE SEQUENCE</scope>
    <source>
        <strain evidence="2">CBS 232.78</strain>
    </source>
</reference>
<comment type="caution">
    <text evidence="2">The sequence shown here is derived from an EMBL/GenBank/DDBJ whole genome shotgun (WGS) entry which is preliminary data.</text>
</comment>
<evidence type="ECO:0000256" key="1">
    <source>
        <dbReference type="SAM" id="SignalP"/>
    </source>
</evidence>
<evidence type="ECO:0000313" key="3">
    <source>
        <dbReference type="Proteomes" id="UP001285441"/>
    </source>
</evidence>